<evidence type="ECO:0000256" key="2">
    <source>
        <dbReference type="ARBA" id="ARBA00023125"/>
    </source>
</evidence>
<keyword evidence="1" id="KW-0805">Transcription regulation</keyword>
<feature type="domain" description="HTH araC/xylS-type" evidence="4">
    <location>
        <begin position="184"/>
        <end position="281"/>
    </location>
</feature>
<dbReference type="OrthoDB" id="9809338at2"/>
<dbReference type="Gene3D" id="1.10.10.60">
    <property type="entry name" value="Homeodomain-like"/>
    <property type="match status" value="2"/>
</dbReference>
<gene>
    <name evidence="5" type="ORF">EDD54_2404</name>
</gene>
<dbReference type="InterPro" id="IPR009057">
    <property type="entry name" value="Homeodomain-like_sf"/>
</dbReference>
<evidence type="ECO:0000313" key="6">
    <source>
        <dbReference type="Proteomes" id="UP000294547"/>
    </source>
</evidence>
<evidence type="ECO:0000313" key="5">
    <source>
        <dbReference type="EMBL" id="TDP85550.1"/>
    </source>
</evidence>
<name>A0A4R6RGU5_9HYPH</name>
<comment type="caution">
    <text evidence="5">The sequence shown here is derived from an EMBL/GenBank/DDBJ whole genome shotgun (WGS) entry which is preliminary data.</text>
</comment>
<dbReference type="InterPro" id="IPR037923">
    <property type="entry name" value="HTH-like"/>
</dbReference>
<reference evidence="5 6" key="1">
    <citation type="submission" date="2019-03" db="EMBL/GenBank/DDBJ databases">
        <title>Genomic Encyclopedia of Type Strains, Phase IV (KMG-IV): sequencing the most valuable type-strain genomes for metagenomic binning, comparative biology and taxonomic classification.</title>
        <authorList>
            <person name="Goeker M."/>
        </authorList>
    </citation>
    <scope>NUCLEOTIDE SEQUENCE [LARGE SCALE GENOMIC DNA]</scope>
    <source>
        <strain evidence="5 6">DSM 102969</strain>
    </source>
</reference>
<evidence type="ECO:0000256" key="1">
    <source>
        <dbReference type="ARBA" id="ARBA00023015"/>
    </source>
</evidence>
<dbReference type="AlphaFoldDB" id="A0A4R6RGU5"/>
<dbReference type="PANTHER" id="PTHR46796">
    <property type="entry name" value="HTH-TYPE TRANSCRIPTIONAL ACTIVATOR RHAS-RELATED"/>
    <property type="match status" value="1"/>
</dbReference>
<organism evidence="5 6">
    <name type="scientific">Oharaeibacter diazotrophicus</name>
    <dbReference type="NCBI Taxonomy" id="1920512"/>
    <lineage>
        <taxon>Bacteria</taxon>
        <taxon>Pseudomonadati</taxon>
        <taxon>Pseudomonadota</taxon>
        <taxon>Alphaproteobacteria</taxon>
        <taxon>Hyphomicrobiales</taxon>
        <taxon>Pleomorphomonadaceae</taxon>
        <taxon>Oharaeibacter</taxon>
    </lineage>
</organism>
<dbReference type="InterPro" id="IPR014710">
    <property type="entry name" value="RmlC-like_jellyroll"/>
</dbReference>
<dbReference type="SMART" id="SM00342">
    <property type="entry name" value="HTH_ARAC"/>
    <property type="match status" value="1"/>
</dbReference>
<protein>
    <submittedName>
        <fullName evidence="5">AraC family transcriptional regulator</fullName>
    </submittedName>
</protein>
<dbReference type="GO" id="GO:0003700">
    <property type="term" value="F:DNA-binding transcription factor activity"/>
    <property type="evidence" value="ECO:0007669"/>
    <property type="project" value="InterPro"/>
</dbReference>
<sequence length="281" mass="30213">MDQQASIDLDSFGGGDRARFFRATRHGGLECLTASFREHRYAPHSHETFVVGVIEAGCEAYRLGGVRHYAGPGEVCFVNPGEVHDGEPADTGYAYRMTYPSEDMMRAVAAEVTGRDRVPRFRSPLAADAEAAALFSLAHRRLESGVSALGADEALVGAYAVLIARHADVGVTRTSVADAPDAVARARDYLDAHHGDDVDLDTLARVAGLSRHHLIRAFKRATGLTPHAFLTDRRVRAARRLLAGGRPPAEVAALCGFCDQSHLNRAFKARVGVAPGAFRVA</sequence>
<dbReference type="EMBL" id="SNXY01000007">
    <property type="protein sequence ID" value="TDP85550.1"/>
    <property type="molecule type" value="Genomic_DNA"/>
</dbReference>
<keyword evidence="2" id="KW-0238">DNA-binding</keyword>
<keyword evidence="6" id="KW-1185">Reference proteome</keyword>
<dbReference type="SUPFAM" id="SSF51215">
    <property type="entry name" value="Regulatory protein AraC"/>
    <property type="match status" value="1"/>
</dbReference>
<evidence type="ECO:0000256" key="3">
    <source>
        <dbReference type="ARBA" id="ARBA00023163"/>
    </source>
</evidence>
<dbReference type="InterPro" id="IPR050204">
    <property type="entry name" value="AraC_XylS_family_regulators"/>
</dbReference>
<dbReference type="RefSeq" id="WP_126541388.1">
    <property type="nucleotide sequence ID" value="NZ_BSPM01000004.1"/>
</dbReference>
<dbReference type="GO" id="GO:0043565">
    <property type="term" value="F:sequence-specific DNA binding"/>
    <property type="evidence" value="ECO:0007669"/>
    <property type="project" value="InterPro"/>
</dbReference>
<evidence type="ECO:0000259" key="4">
    <source>
        <dbReference type="PROSITE" id="PS01124"/>
    </source>
</evidence>
<dbReference type="SUPFAM" id="SSF46689">
    <property type="entry name" value="Homeodomain-like"/>
    <property type="match status" value="2"/>
</dbReference>
<keyword evidence="3" id="KW-0804">Transcription</keyword>
<dbReference type="InterPro" id="IPR003313">
    <property type="entry name" value="AraC-bd"/>
</dbReference>
<dbReference type="PROSITE" id="PS01124">
    <property type="entry name" value="HTH_ARAC_FAMILY_2"/>
    <property type="match status" value="1"/>
</dbReference>
<proteinExistence type="predicted"/>
<dbReference type="Proteomes" id="UP000294547">
    <property type="component" value="Unassembled WGS sequence"/>
</dbReference>
<dbReference type="Pfam" id="PF12833">
    <property type="entry name" value="HTH_18"/>
    <property type="match status" value="1"/>
</dbReference>
<dbReference type="InterPro" id="IPR018060">
    <property type="entry name" value="HTH_AraC"/>
</dbReference>
<accession>A0A4R6RGU5</accession>
<dbReference type="Pfam" id="PF02311">
    <property type="entry name" value="AraC_binding"/>
    <property type="match status" value="1"/>
</dbReference>
<dbReference type="PANTHER" id="PTHR46796:SF2">
    <property type="entry name" value="TRANSCRIPTIONAL REGULATORY PROTEIN"/>
    <property type="match status" value="1"/>
</dbReference>
<dbReference type="Gene3D" id="2.60.120.10">
    <property type="entry name" value="Jelly Rolls"/>
    <property type="match status" value="1"/>
</dbReference>